<dbReference type="Proteomes" id="UP000604737">
    <property type="component" value="Unassembled WGS sequence"/>
</dbReference>
<evidence type="ECO:0000256" key="2">
    <source>
        <dbReference type="HAMAP-Rule" id="MF_02128"/>
    </source>
</evidence>
<sequence length="319" mass="32874">MNEFDLIGRYFARPARTALLGVGDDCALLPSPPPGEVLAVSVDMLVEGRHFFAGSDPRALGHKTLAVNLSDLAAMGASPAWFTLALALPGADAAWLAAFSGGLFALADTAGIELVGGDTTRGPLTMSVQVAGHVPAGGALRRDGARAGDDVWVSGHLGAAAMAVQHRAGGIVLTDEMLAVCAARLDWPEPRLALGLSLRAHATAALDVSDGLVGDLAHICEQSNLGADVDWLSVPVDPVLQTLPEAARQRAALSGGDDYELCFTAAPSARSAIDALSDELGLPLTRVGIMRPGKDVTVRDAAGHPLDTRQGGFDHFSPS</sequence>
<evidence type="ECO:0000259" key="4">
    <source>
        <dbReference type="Pfam" id="PF00586"/>
    </source>
</evidence>
<dbReference type="InterPro" id="IPR036676">
    <property type="entry name" value="PurM-like_C_sf"/>
</dbReference>
<evidence type="ECO:0000313" key="6">
    <source>
        <dbReference type="EMBL" id="GHD58914.1"/>
    </source>
</evidence>
<dbReference type="EC" id="2.7.4.16" evidence="2"/>
<feature type="binding site" evidence="2">
    <location>
        <position position="43"/>
    </location>
    <ligand>
        <name>Mg(2+)</name>
        <dbReference type="ChEBI" id="CHEBI:18420"/>
        <label>2</label>
    </ligand>
</feature>
<feature type="binding site" evidence="2">
    <location>
        <position position="118"/>
    </location>
    <ligand>
        <name>Mg(2+)</name>
        <dbReference type="ChEBI" id="CHEBI:18420"/>
        <label>1</label>
    </ligand>
</feature>
<accession>A0ABQ3GXV0</accession>
<evidence type="ECO:0000259" key="5">
    <source>
        <dbReference type="Pfam" id="PF02769"/>
    </source>
</evidence>
<feature type="region of interest" description="Disordered" evidence="3">
    <location>
        <begin position="299"/>
        <end position="319"/>
    </location>
</feature>
<dbReference type="InterPro" id="IPR036921">
    <property type="entry name" value="PurM-like_N_sf"/>
</dbReference>
<feature type="binding site" evidence="2">
    <location>
        <position position="25"/>
    </location>
    <ligand>
        <name>Mg(2+)</name>
        <dbReference type="ChEBI" id="CHEBI:18420"/>
        <label>3</label>
    </ligand>
</feature>
<reference evidence="7" key="1">
    <citation type="journal article" date="2019" name="Int. J. Syst. Evol. Microbiol.">
        <title>The Global Catalogue of Microorganisms (GCM) 10K type strain sequencing project: providing services to taxonomists for standard genome sequencing and annotation.</title>
        <authorList>
            <consortium name="The Broad Institute Genomics Platform"/>
            <consortium name="The Broad Institute Genome Sequencing Center for Infectious Disease"/>
            <person name="Wu L."/>
            <person name="Ma J."/>
        </authorList>
    </citation>
    <scope>NUCLEOTIDE SEQUENCE [LARGE SCALE GENOMIC DNA]</scope>
    <source>
        <strain evidence="7">KCTC 23701</strain>
    </source>
</reference>
<feature type="binding site" evidence="2">
    <location>
        <position position="209"/>
    </location>
    <ligand>
        <name>ATP</name>
        <dbReference type="ChEBI" id="CHEBI:30616"/>
    </ligand>
</feature>
<feature type="binding site" evidence="2">
    <location>
        <position position="71"/>
    </location>
    <ligand>
        <name>Mg(2+)</name>
        <dbReference type="ChEBI" id="CHEBI:18420"/>
        <label>3</label>
    </ligand>
</feature>
<feature type="binding site" evidence="2">
    <location>
        <position position="71"/>
    </location>
    <ligand>
        <name>Mg(2+)</name>
        <dbReference type="ChEBI" id="CHEBI:18420"/>
        <label>2</label>
    </ligand>
</feature>
<comment type="catalytic activity">
    <reaction evidence="2">
        <text>thiamine phosphate + ATP = thiamine diphosphate + ADP</text>
        <dbReference type="Rhea" id="RHEA:15913"/>
        <dbReference type="ChEBI" id="CHEBI:30616"/>
        <dbReference type="ChEBI" id="CHEBI:37575"/>
        <dbReference type="ChEBI" id="CHEBI:58937"/>
        <dbReference type="ChEBI" id="CHEBI:456216"/>
        <dbReference type="EC" id="2.7.4.16"/>
    </reaction>
</comment>
<dbReference type="HAMAP" id="MF_02128">
    <property type="entry name" value="TMP_kinase"/>
    <property type="match status" value="1"/>
</dbReference>
<dbReference type="GO" id="GO:0016301">
    <property type="term" value="F:kinase activity"/>
    <property type="evidence" value="ECO:0007669"/>
    <property type="project" value="UniProtKB-KW"/>
</dbReference>
<comment type="caution">
    <text evidence="6">The sequence shown here is derived from an EMBL/GenBank/DDBJ whole genome shotgun (WGS) entry which is preliminary data.</text>
</comment>
<keyword evidence="2" id="KW-0547">Nucleotide-binding</keyword>
<feature type="domain" description="PurM-like C-terminal" evidence="5">
    <location>
        <begin position="147"/>
        <end position="299"/>
    </location>
</feature>
<feature type="binding site" evidence="2">
    <location>
        <position position="207"/>
    </location>
    <ligand>
        <name>Mg(2+)</name>
        <dbReference type="ChEBI" id="CHEBI:18420"/>
        <label>3</label>
    </ligand>
</feature>
<feature type="binding site" evidence="2">
    <location>
        <position position="257"/>
    </location>
    <ligand>
        <name>substrate</name>
    </ligand>
</feature>
<dbReference type="Gene3D" id="3.30.1330.10">
    <property type="entry name" value="PurM-like, N-terminal domain"/>
    <property type="match status" value="1"/>
</dbReference>
<dbReference type="PANTHER" id="PTHR30270:SF0">
    <property type="entry name" value="THIAMINE-MONOPHOSPHATE KINASE"/>
    <property type="match status" value="1"/>
</dbReference>
<evidence type="ECO:0000256" key="3">
    <source>
        <dbReference type="SAM" id="MobiDB-lite"/>
    </source>
</evidence>
<feature type="binding site" evidence="2">
    <location>
        <position position="41"/>
    </location>
    <ligand>
        <name>Mg(2+)</name>
        <dbReference type="ChEBI" id="CHEBI:18420"/>
        <label>4</label>
    </ligand>
</feature>
<evidence type="ECO:0000256" key="1">
    <source>
        <dbReference type="ARBA" id="ARBA00022977"/>
    </source>
</evidence>
<proteinExistence type="inferred from homology"/>
<dbReference type="PIRSF" id="PIRSF005303">
    <property type="entry name" value="Thiam_monoph_kin"/>
    <property type="match status" value="1"/>
</dbReference>
<dbReference type="Pfam" id="PF02769">
    <property type="entry name" value="AIRS_C"/>
    <property type="match status" value="1"/>
</dbReference>
<keyword evidence="2" id="KW-0067">ATP-binding</keyword>
<feature type="binding site" evidence="2">
    <location>
        <position position="50"/>
    </location>
    <ligand>
        <name>substrate</name>
    </ligand>
</feature>
<dbReference type="InterPro" id="IPR010918">
    <property type="entry name" value="PurM-like_C_dom"/>
</dbReference>
<comment type="function">
    <text evidence="2">Catalyzes the ATP-dependent phosphorylation of thiamine-monophosphate (TMP) to form thiamine-pyrophosphate (TPP), the active form of vitamin B1.</text>
</comment>
<feature type="binding site" evidence="2">
    <location>
        <position position="210"/>
    </location>
    <ligand>
        <name>Mg(2+)</name>
        <dbReference type="ChEBI" id="CHEBI:18420"/>
        <label>5</label>
    </ligand>
</feature>
<comment type="pathway">
    <text evidence="2">Cofactor biosynthesis; thiamine diphosphate biosynthesis; thiamine diphosphate from thiamine phosphate: step 1/1.</text>
</comment>
<gene>
    <name evidence="2 6" type="primary">thiL</name>
    <name evidence="6" type="ORF">GCM10007350_09500</name>
</gene>
<feature type="binding site" evidence="2">
    <location>
        <begin position="117"/>
        <end position="118"/>
    </location>
    <ligand>
        <name>ATP</name>
        <dbReference type="ChEBI" id="CHEBI:30616"/>
    </ligand>
</feature>
<feature type="binding site" evidence="2">
    <location>
        <position position="142"/>
    </location>
    <ligand>
        <name>ATP</name>
        <dbReference type="ChEBI" id="CHEBI:30616"/>
    </ligand>
</feature>
<keyword evidence="7" id="KW-1185">Reference proteome</keyword>
<feature type="binding site" evidence="2">
    <location>
        <position position="25"/>
    </location>
    <ligand>
        <name>Mg(2+)</name>
        <dbReference type="ChEBI" id="CHEBI:18420"/>
        <label>4</label>
    </ligand>
</feature>
<keyword evidence="2" id="KW-0479">Metal-binding</keyword>
<keyword evidence="2" id="KW-0808">Transferase</keyword>
<organism evidence="6 7">
    <name type="scientific">Jeongeupia chitinilytica</name>
    <dbReference type="NCBI Taxonomy" id="1041641"/>
    <lineage>
        <taxon>Bacteria</taxon>
        <taxon>Pseudomonadati</taxon>
        <taxon>Pseudomonadota</taxon>
        <taxon>Betaproteobacteria</taxon>
        <taxon>Neisseriales</taxon>
        <taxon>Chitinibacteraceae</taxon>
        <taxon>Jeongeupia</taxon>
    </lineage>
</organism>
<name>A0ABQ3GXV0_9NEIS</name>
<keyword evidence="2 6" id="KW-0418">Kinase</keyword>
<dbReference type="InterPro" id="IPR016188">
    <property type="entry name" value="PurM-like_N"/>
</dbReference>
<dbReference type="NCBIfam" id="TIGR01379">
    <property type="entry name" value="thiL"/>
    <property type="match status" value="1"/>
</dbReference>
<comment type="miscellaneous">
    <text evidence="2">Reaction mechanism of ThiL seems to utilize a direct, inline transfer of the gamma-phosphate of ATP to TMP rather than a phosphorylated enzyme intermediate.</text>
</comment>
<keyword evidence="2" id="KW-0460">Magnesium</keyword>
<dbReference type="InterPro" id="IPR006283">
    <property type="entry name" value="ThiL-like"/>
</dbReference>
<feature type="domain" description="PurM-like N-terminal" evidence="4">
    <location>
        <begin position="23"/>
        <end position="134"/>
    </location>
</feature>
<keyword evidence="1 2" id="KW-0784">Thiamine biosynthesis</keyword>
<dbReference type="CDD" id="cd02194">
    <property type="entry name" value="ThiL"/>
    <property type="match status" value="1"/>
</dbReference>
<comment type="caution">
    <text evidence="2">Lacks conserved residue(s) required for the propagation of feature annotation.</text>
</comment>
<dbReference type="Gene3D" id="3.90.650.10">
    <property type="entry name" value="PurM-like C-terminal domain"/>
    <property type="match status" value="1"/>
</dbReference>
<dbReference type="SUPFAM" id="SSF55326">
    <property type="entry name" value="PurM N-terminal domain-like"/>
    <property type="match status" value="1"/>
</dbReference>
<feature type="binding site" evidence="2">
    <location>
        <position position="43"/>
    </location>
    <ligand>
        <name>Mg(2+)</name>
        <dbReference type="ChEBI" id="CHEBI:18420"/>
        <label>1</label>
    </ligand>
</feature>
<protein>
    <recommendedName>
        <fullName evidence="2">Thiamine-monophosphate kinase</fullName>
        <shortName evidence="2">TMP kinase</shortName>
        <shortName evidence="2">Thiamine-phosphate kinase</shortName>
        <ecNumber evidence="2">2.7.4.16</ecNumber>
    </recommendedName>
</protein>
<feature type="binding site" evidence="2">
    <location>
        <position position="71"/>
    </location>
    <ligand>
        <name>Mg(2+)</name>
        <dbReference type="ChEBI" id="CHEBI:18420"/>
        <label>4</label>
    </ligand>
</feature>
<dbReference type="EMBL" id="BMYO01000002">
    <property type="protein sequence ID" value="GHD58914.1"/>
    <property type="molecule type" value="Genomic_DNA"/>
</dbReference>
<comment type="similarity">
    <text evidence="2">Belongs to the thiamine-monophosphate kinase family.</text>
</comment>
<dbReference type="RefSeq" id="WP_189459011.1">
    <property type="nucleotide sequence ID" value="NZ_BMYO01000002.1"/>
</dbReference>
<feature type="binding site" evidence="2">
    <location>
        <position position="313"/>
    </location>
    <ligand>
        <name>substrate</name>
    </ligand>
</feature>
<dbReference type="PANTHER" id="PTHR30270">
    <property type="entry name" value="THIAMINE-MONOPHOSPHATE KINASE"/>
    <property type="match status" value="1"/>
</dbReference>
<evidence type="ECO:0000313" key="7">
    <source>
        <dbReference type="Proteomes" id="UP000604737"/>
    </source>
</evidence>
<dbReference type="SUPFAM" id="SSF56042">
    <property type="entry name" value="PurM C-terminal domain-like"/>
    <property type="match status" value="1"/>
</dbReference>
<dbReference type="Pfam" id="PF00586">
    <property type="entry name" value="AIRS"/>
    <property type="match status" value="1"/>
</dbReference>